<organism evidence="1">
    <name type="scientific">Sporolactobacillus sp. Y61</name>
    <dbReference type="NCBI Taxonomy" id="3160863"/>
    <lineage>
        <taxon>Bacteria</taxon>
        <taxon>Bacillati</taxon>
        <taxon>Bacillota</taxon>
        <taxon>Bacilli</taxon>
        <taxon>Bacillales</taxon>
        <taxon>Sporolactobacillaceae</taxon>
        <taxon>Sporolactobacillus</taxon>
    </lineage>
</organism>
<gene>
    <name evidence="1" type="ORF">ABNN70_14895</name>
</gene>
<dbReference type="Pfam" id="PF11150">
    <property type="entry name" value="DUF2927"/>
    <property type="match status" value="1"/>
</dbReference>
<reference evidence="1" key="1">
    <citation type="submission" date="2024-06" db="EMBL/GenBank/DDBJ databases">
        <authorList>
            <person name="Fan A."/>
            <person name="Zhang F.Y."/>
            <person name="Zhang L."/>
        </authorList>
    </citation>
    <scope>NUCLEOTIDE SEQUENCE</scope>
    <source>
        <strain evidence="1">Y61</strain>
    </source>
</reference>
<accession>A0AAU8IG04</accession>
<evidence type="ECO:0000313" key="1">
    <source>
        <dbReference type="EMBL" id="XCJ16896.1"/>
    </source>
</evidence>
<dbReference type="EMBL" id="CP159510">
    <property type="protein sequence ID" value="XCJ16896.1"/>
    <property type="molecule type" value="Genomic_DNA"/>
</dbReference>
<dbReference type="InterPro" id="IPR021323">
    <property type="entry name" value="DUF2927"/>
</dbReference>
<sequence>MKRFSLSILITVLIGSGLFFVFFHPPEPEIFIKGNKYHAVYNEPVKIHFENKRRLYHYQLYIDGKKYKEGTAVNRNGKHLIKAEISFSGKTVDKTFHLTIDTEKPGYPLVNIEPSSIHLKQAAIHVKEEPGIDYKAYLDNRPWLLNKAITQPGEHQLKIISSDQSNGLKNIDIRTFHIFETAFSKEEVRYFLKIALGTEYNPNDKFINKWTEPIVIKPYLETTKEDRDMIKKTAKALSQLTGLDISVLDPSDKRKENMSIYFPKDKDMAKYQGPTYRNNWGYFNYFDSDNMIYKAYLLIDRDLSQDLRNEVILEEITQALGLGNDTYDYKDSVFQQEKNQAVTHYSAMDKKVIQLLYLKEIEPGMDKEAVLETLNPIIR</sequence>
<protein>
    <submittedName>
        <fullName evidence="1">DUF2927 domain-containing protein</fullName>
    </submittedName>
</protein>
<name>A0AAU8IG04_9BACL</name>
<proteinExistence type="predicted"/>
<dbReference type="RefSeq" id="WP_353948255.1">
    <property type="nucleotide sequence ID" value="NZ_CP159510.1"/>
</dbReference>
<dbReference type="AlphaFoldDB" id="A0AAU8IG04"/>